<keyword evidence="2" id="KW-1185">Reference proteome</keyword>
<evidence type="ECO:0000313" key="2">
    <source>
        <dbReference type="Proteomes" id="UP000515203"/>
    </source>
</evidence>
<evidence type="ECO:0000256" key="1">
    <source>
        <dbReference type="SAM" id="MobiDB-lite"/>
    </source>
</evidence>
<name>A0A6P3F394_OCTDE</name>
<dbReference type="AlphaFoldDB" id="A0A6P3F394"/>
<dbReference type="PANTHER" id="PTHR39226">
    <property type="entry name" value="RIKEN CDNA 1700013G24 GENE"/>
    <property type="match status" value="1"/>
</dbReference>
<dbReference type="RefSeq" id="XP_023578352.1">
    <property type="nucleotide sequence ID" value="XM_023722584.1"/>
</dbReference>
<accession>A0A6P3F394</accession>
<sequence>MSRRQVSHSNTYSHTGHPNYTSFPPRAPGWTQGHSLNGVSRAPCTRTCNGLDFSACNGHSEQPLNPTFPCKGQSYNPKFAESSHLERGPKVVRKPTDQSNSPHYLLCTNRPPGPSNPSFLDQLIKGINYLDRSTNAFYNCSQTLSLPRLAVNYLERAANALYQDNLEPLSRGYSSPSSSMAASGSSTASTCVVPSLGAAEALQCLAGSTSMSDQHPPQSQSFTPPRSGTKLPELPLFGSGFLSHLPKVWETIRSGWNAPEPNSKPSTWW</sequence>
<feature type="region of interest" description="Disordered" evidence="1">
    <location>
        <begin position="208"/>
        <end position="229"/>
    </location>
</feature>
<evidence type="ECO:0000313" key="3">
    <source>
        <dbReference type="RefSeq" id="XP_004637799.1"/>
    </source>
</evidence>
<dbReference type="OrthoDB" id="9828295at2759"/>
<reference evidence="3 4" key="1">
    <citation type="submission" date="2025-04" db="UniProtKB">
        <authorList>
            <consortium name="RefSeq"/>
        </authorList>
    </citation>
    <scope>IDENTIFICATION</scope>
</reference>
<evidence type="ECO:0000313" key="4">
    <source>
        <dbReference type="RefSeq" id="XP_023578352.1"/>
    </source>
</evidence>
<dbReference type="PANTHER" id="PTHR39226:SF1">
    <property type="entry name" value="RIKEN CDNA 1700013G24 GENE"/>
    <property type="match status" value="1"/>
</dbReference>
<feature type="compositionally biased region" description="Polar residues" evidence="1">
    <location>
        <begin position="208"/>
        <end position="226"/>
    </location>
</feature>
<dbReference type="RefSeq" id="XP_004637799.1">
    <property type="nucleotide sequence ID" value="XM_004637742.2"/>
</dbReference>
<feature type="region of interest" description="Disordered" evidence="1">
    <location>
        <begin position="1"/>
        <end position="34"/>
    </location>
</feature>
<feature type="compositionally biased region" description="Polar residues" evidence="1">
    <location>
        <begin position="7"/>
        <end position="22"/>
    </location>
</feature>
<proteinExistence type="predicted"/>
<feature type="region of interest" description="Disordered" evidence="1">
    <location>
        <begin position="79"/>
        <end position="102"/>
    </location>
</feature>
<gene>
    <name evidence="3 4" type="primary">LOC101567385</name>
</gene>
<dbReference type="Proteomes" id="UP000515203">
    <property type="component" value="Unplaced"/>
</dbReference>
<dbReference type="GeneID" id="101567385"/>
<protein>
    <submittedName>
        <fullName evidence="3 4">Uncharacterized protein LOC101567385 isoform X1</fullName>
    </submittedName>
</protein>
<organism evidence="2 3">
    <name type="scientific">Octodon degus</name>
    <name type="common">Degu</name>
    <name type="synonym">Sciurus degus</name>
    <dbReference type="NCBI Taxonomy" id="10160"/>
    <lineage>
        <taxon>Eukaryota</taxon>
        <taxon>Metazoa</taxon>
        <taxon>Chordata</taxon>
        <taxon>Craniata</taxon>
        <taxon>Vertebrata</taxon>
        <taxon>Euteleostomi</taxon>
        <taxon>Mammalia</taxon>
        <taxon>Eutheria</taxon>
        <taxon>Euarchontoglires</taxon>
        <taxon>Glires</taxon>
        <taxon>Rodentia</taxon>
        <taxon>Hystricomorpha</taxon>
        <taxon>Octodontidae</taxon>
        <taxon>Octodon</taxon>
    </lineage>
</organism>